<dbReference type="GO" id="GO:0005829">
    <property type="term" value="C:cytosol"/>
    <property type="evidence" value="ECO:0007669"/>
    <property type="project" value="TreeGrafter"/>
</dbReference>
<dbReference type="Gene3D" id="3.40.50.300">
    <property type="entry name" value="P-loop containing nucleotide triphosphate hydrolases"/>
    <property type="match status" value="1"/>
</dbReference>
<comment type="pathway">
    <text evidence="1">Metabolic intermediate biosynthesis; chorismate biosynthesis; chorismate from D-erythrose 4-phosphate and phosphoenolpyruvate: step 5/7.</text>
</comment>
<dbReference type="UniPathway" id="UPA00053">
    <property type="reaction ID" value="UER00088"/>
</dbReference>
<dbReference type="InterPro" id="IPR000623">
    <property type="entry name" value="Shikimate_kinase/TSH1"/>
</dbReference>
<dbReference type="EMBL" id="BARS01034648">
    <property type="protein sequence ID" value="GAG24646.1"/>
    <property type="molecule type" value="Genomic_DNA"/>
</dbReference>
<evidence type="ECO:0000256" key="9">
    <source>
        <dbReference type="ARBA" id="ARBA00023141"/>
    </source>
</evidence>
<comment type="similarity">
    <text evidence="2">Belongs to the shikimate kinase family.</text>
</comment>
<evidence type="ECO:0000256" key="8">
    <source>
        <dbReference type="ARBA" id="ARBA00022840"/>
    </source>
</evidence>
<evidence type="ECO:0000256" key="2">
    <source>
        <dbReference type="ARBA" id="ARBA00006997"/>
    </source>
</evidence>
<dbReference type="GO" id="GO:0004765">
    <property type="term" value="F:shikimate kinase activity"/>
    <property type="evidence" value="ECO:0007669"/>
    <property type="project" value="UniProtKB-EC"/>
</dbReference>
<dbReference type="EC" id="2.7.1.71" evidence="3"/>
<dbReference type="GO" id="GO:0008652">
    <property type="term" value="P:amino acid biosynthetic process"/>
    <property type="evidence" value="ECO:0007669"/>
    <property type="project" value="UniProtKB-KW"/>
</dbReference>
<keyword evidence="8" id="KW-0067">ATP-binding</keyword>
<dbReference type="PANTHER" id="PTHR21087:SF16">
    <property type="entry name" value="SHIKIMATE KINASE 1, CHLOROPLASTIC"/>
    <property type="match status" value="1"/>
</dbReference>
<evidence type="ECO:0000256" key="10">
    <source>
        <dbReference type="ARBA" id="ARBA00048567"/>
    </source>
</evidence>
<dbReference type="GO" id="GO:0005524">
    <property type="term" value="F:ATP binding"/>
    <property type="evidence" value="ECO:0007669"/>
    <property type="project" value="UniProtKB-KW"/>
</dbReference>
<comment type="caution">
    <text evidence="11">The sequence shown here is derived from an EMBL/GenBank/DDBJ whole genome shotgun (WGS) entry which is preliminary data.</text>
</comment>
<evidence type="ECO:0000256" key="5">
    <source>
        <dbReference type="ARBA" id="ARBA00022679"/>
    </source>
</evidence>
<dbReference type="SUPFAM" id="SSF52540">
    <property type="entry name" value="P-loop containing nucleoside triphosphate hydrolases"/>
    <property type="match status" value="1"/>
</dbReference>
<dbReference type="PROSITE" id="PS01128">
    <property type="entry name" value="SHIKIMATE_KINASE"/>
    <property type="match status" value="1"/>
</dbReference>
<dbReference type="GO" id="GO:0009073">
    <property type="term" value="P:aromatic amino acid family biosynthetic process"/>
    <property type="evidence" value="ECO:0007669"/>
    <property type="project" value="UniProtKB-KW"/>
</dbReference>
<sequence length="170" mass="19641">MRKNIVITGFMGTGKSVVANELARKLKMEFIDMDRIIEERQGTSIADIFARYGEKYFRAQENKLVKELSKEENMVIATGGGTLLSSDNTRVLSQKGQIICLYAGSQTIYNRVKRKNNRPLLNGENILDKINYLINERKKIYDNIKWKIDTTNLTTREVVDKIINHLKLER</sequence>
<keyword evidence="9" id="KW-0057">Aromatic amino acid biosynthesis</keyword>
<dbReference type="InterPro" id="IPR031322">
    <property type="entry name" value="Shikimate/glucono_kinase"/>
</dbReference>
<evidence type="ECO:0000313" key="11">
    <source>
        <dbReference type="EMBL" id="GAG24646.1"/>
    </source>
</evidence>
<dbReference type="Pfam" id="PF01202">
    <property type="entry name" value="SKI"/>
    <property type="match status" value="1"/>
</dbReference>
<dbReference type="PANTHER" id="PTHR21087">
    <property type="entry name" value="SHIKIMATE KINASE"/>
    <property type="match status" value="1"/>
</dbReference>
<evidence type="ECO:0000256" key="1">
    <source>
        <dbReference type="ARBA" id="ARBA00004842"/>
    </source>
</evidence>
<keyword evidence="4" id="KW-0028">Amino-acid biosynthesis</keyword>
<dbReference type="CDD" id="cd00464">
    <property type="entry name" value="SK"/>
    <property type="match status" value="1"/>
</dbReference>
<dbReference type="AlphaFoldDB" id="X0XI70"/>
<keyword evidence="6" id="KW-0547">Nucleotide-binding</keyword>
<dbReference type="HAMAP" id="MF_00109">
    <property type="entry name" value="Shikimate_kinase"/>
    <property type="match status" value="1"/>
</dbReference>
<keyword evidence="7" id="KW-0418">Kinase</keyword>
<protein>
    <recommendedName>
        <fullName evidence="3">shikimate kinase</fullName>
        <ecNumber evidence="3">2.7.1.71</ecNumber>
    </recommendedName>
</protein>
<dbReference type="InterPro" id="IPR023000">
    <property type="entry name" value="Shikimate_kinase_CS"/>
</dbReference>
<gene>
    <name evidence="11" type="ORF">S01H1_53502</name>
</gene>
<proteinExistence type="inferred from homology"/>
<dbReference type="InterPro" id="IPR027417">
    <property type="entry name" value="P-loop_NTPase"/>
</dbReference>
<accession>X0XI70</accession>
<keyword evidence="5" id="KW-0808">Transferase</keyword>
<dbReference type="PRINTS" id="PR01100">
    <property type="entry name" value="SHIKIMTKNASE"/>
</dbReference>
<evidence type="ECO:0000256" key="6">
    <source>
        <dbReference type="ARBA" id="ARBA00022741"/>
    </source>
</evidence>
<comment type="catalytic activity">
    <reaction evidence="10">
        <text>shikimate + ATP = 3-phosphoshikimate + ADP + H(+)</text>
        <dbReference type="Rhea" id="RHEA:13121"/>
        <dbReference type="ChEBI" id="CHEBI:15378"/>
        <dbReference type="ChEBI" id="CHEBI:30616"/>
        <dbReference type="ChEBI" id="CHEBI:36208"/>
        <dbReference type="ChEBI" id="CHEBI:145989"/>
        <dbReference type="ChEBI" id="CHEBI:456216"/>
        <dbReference type="EC" id="2.7.1.71"/>
    </reaction>
</comment>
<name>X0XI70_9ZZZZ</name>
<dbReference type="GO" id="GO:0009423">
    <property type="term" value="P:chorismate biosynthetic process"/>
    <property type="evidence" value="ECO:0007669"/>
    <property type="project" value="UniProtKB-UniPathway"/>
</dbReference>
<evidence type="ECO:0000256" key="3">
    <source>
        <dbReference type="ARBA" id="ARBA00012154"/>
    </source>
</evidence>
<evidence type="ECO:0000256" key="4">
    <source>
        <dbReference type="ARBA" id="ARBA00022605"/>
    </source>
</evidence>
<reference evidence="11" key="1">
    <citation type="journal article" date="2014" name="Front. Microbiol.">
        <title>High frequency of phylogenetically diverse reductive dehalogenase-homologous genes in deep subseafloor sedimentary metagenomes.</title>
        <authorList>
            <person name="Kawai M."/>
            <person name="Futagami T."/>
            <person name="Toyoda A."/>
            <person name="Takaki Y."/>
            <person name="Nishi S."/>
            <person name="Hori S."/>
            <person name="Arai W."/>
            <person name="Tsubouchi T."/>
            <person name="Morono Y."/>
            <person name="Uchiyama I."/>
            <person name="Ito T."/>
            <person name="Fujiyama A."/>
            <person name="Inagaki F."/>
            <person name="Takami H."/>
        </authorList>
    </citation>
    <scope>NUCLEOTIDE SEQUENCE</scope>
    <source>
        <strain evidence="11">Expedition CK06-06</strain>
    </source>
</reference>
<organism evidence="11">
    <name type="scientific">marine sediment metagenome</name>
    <dbReference type="NCBI Taxonomy" id="412755"/>
    <lineage>
        <taxon>unclassified sequences</taxon>
        <taxon>metagenomes</taxon>
        <taxon>ecological metagenomes</taxon>
    </lineage>
</organism>
<evidence type="ECO:0000256" key="7">
    <source>
        <dbReference type="ARBA" id="ARBA00022777"/>
    </source>
</evidence>